<feature type="compositionally biased region" description="Pro residues" evidence="1">
    <location>
        <begin position="262"/>
        <end position="278"/>
    </location>
</feature>
<feature type="compositionally biased region" description="Low complexity" evidence="1">
    <location>
        <begin position="202"/>
        <end position="219"/>
    </location>
</feature>
<feature type="compositionally biased region" description="Low complexity" evidence="1">
    <location>
        <begin position="142"/>
        <end position="153"/>
    </location>
</feature>
<feature type="transmembrane region" description="Helical" evidence="2">
    <location>
        <begin position="80"/>
        <end position="105"/>
    </location>
</feature>
<feature type="compositionally biased region" description="Pro residues" evidence="1">
    <location>
        <begin position="236"/>
        <end position="250"/>
    </location>
</feature>
<dbReference type="AlphaFoldDB" id="A0A2U1FQ76"/>
<name>A0A2U1FQ76_9PSEU</name>
<gene>
    <name evidence="3" type="ORF">C8D89_10184</name>
</gene>
<reference evidence="3 4" key="1">
    <citation type="submission" date="2018-04" db="EMBL/GenBank/DDBJ databases">
        <title>Genomic Encyclopedia of Type Strains, Phase IV (KMG-IV): sequencing the most valuable type-strain genomes for metagenomic binning, comparative biology and taxonomic classification.</title>
        <authorList>
            <person name="Goeker M."/>
        </authorList>
    </citation>
    <scope>NUCLEOTIDE SEQUENCE [LARGE SCALE GENOMIC DNA]</scope>
    <source>
        <strain evidence="3 4">DSM 45771</strain>
    </source>
</reference>
<keyword evidence="2" id="KW-0472">Membrane</keyword>
<protein>
    <submittedName>
        <fullName evidence="3">Uncharacterized protein</fullName>
    </submittedName>
</protein>
<evidence type="ECO:0000256" key="2">
    <source>
        <dbReference type="SAM" id="Phobius"/>
    </source>
</evidence>
<organism evidence="3 4">
    <name type="scientific">Actinomycetospora cinnamomea</name>
    <dbReference type="NCBI Taxonomy" id="663609"/>
    <lineage>
        <taxon>Bacteria</taxon>
        <taxon>Bacillati</taxon>
        <taxon>Actinomycetota</taxon>
        <taxon>Actinomycetes</taxon>
        <taxon>Pseudonocardiales</taxon>
        <taxon>Pseudonocardiaceae</taxon>
        <taxon>Actinomycetospora</taxon>
    </lineage>
</organism>
<dbReference type="Proteomes" id="UP000245639">
    <property type="component" value="Unassembled WGS sequence"/>
</dbReference>
<keyword evidence="2" id="KW-1133">Transmembrane helix</keyword>
<keyword evidence="2" id="KW-0812">Transmembrane</keyword>
<evidence type="ECO:0000256" key="1">
    <source>
        <dbReference type="SAM" id="MobiDB-lite"/>
    </source>
</evidence>
<sequence>MSYAATIAREPARRRTLLRTTGSVITTVLCAGALMLLLEIEVAEPAARPAATAAPEVVPLPYGGQLDRPDPGDLVGPGGALGLGLLALGLLNALVFAGAATLDVVRAPSPAETRHRLRHRTAPGAVPGGRREVERTVVAAPAAPAASDGPVVGDLPALRSAPGRPAAGTTYAPIPIPRAPVDPVPEPRPVIEVAPEPEPEPAAEVAPEPDAAPAAGAAPEPAPAPTPEPEPEPEPMPEPLPDPVAEPAPEPEPEPAAAALPDPVPEPAPAAPRRPSPVPRDGGDGRPAPATRRGTGPWGWRPARPDPVPWRNPLPVPALAG</sequence>
<evidence type="ECO:0000313" key="4">
    <source>
        <dbReference type="Proteomes" id="UP000245639"/>
    </source>
</evidence>
<accession>A0A2U1FQ76</accession>
<proteinExistence type="predicted"/>
<feature type="region of interest" description="Disordered" evidence="1">
    <location>
        <begin position="142"/>
        <end position="321"/>
    </location>
</feature>
<evidence type="ECO:0000313" key="3">
    <source>
        <dbReference type="EMBL" id="PVZ14220.1"/>
    </source>
</evidence>
<feature type="transmembrane region" description="Helical" evidence="2">
    <location>
        <begin position="17"/>
        <end position="38"/>
    </location>
</feature>
<feature type="compositionally biased region" description="Pro residues" evidence="1">
    <location>
        <begin position="174"/>
        <end position="188"/>
    </location>
</feature>
<comment type="caution">
    <text evidence="3">The sequence shown here is derived from an EMBL/GenBank/DDBJ whole genome shotgun (WGS) entry which is preliminary data.</text>
</comment>
<dbReference type="EMBL" id="QEKW01000001">
    <property type="protein sequence ID" value="PVZ14220.1"/>
    <property type="molecule type" value="Genomic_DNA"/>
</dbReference>
<dbReference type="RefSeq" id="WP_116706120.1">
    <property type="nucleotide sequence ID" value="NZ_QEKW01000001.1"/>
</dbReference>
<keyword evidence="4" id="KW-1185">Reference proteome</keyword>
<feature type="compositionally biased region" description="Pro residues" evidence="1">
    <location>
        <begin position="305"/>
        <end position="321"/>
    </location>
</feature>